<dbReference type="Proteomes" id="UP000231134">
    <property type="component" value="Unassembled WGS sequence"/>
</dbReference>
<proteinExistence type="predicted"/>
<accession>A0A2M9A9X1</accession>
<dbReference type="RefSeq" id="WP_100426372.1">
    <property type="nucleotide sequence ID" value="NZ_PGEX01000001.1"/>
</dbReference>
<gene>
    <name evidence="1" type="ORF">BGX16_2547</name>
</gene>
<reference evidence="1 2" key="1">
    <citation type="submission" date="2017-11" db="EMBL/GenBank/DDBJ databases">
        <title>Animal gut microbial communities from fecal samples from Wisconsin, USA.</title>
        <authorList>
            <person name="Neumann A."/>
        </authorList>
    </citation>
    <scope>NUCLEOTIDE SEQUENCE [LARGE SCALE GENOMIC DNA]</scope>
    <source>
        <strain evidence="1 2">UWS3</strain>
    </source>
</reference>
<dbReference type="AlphaFoldDB" id="A0A2M9A9X1"/>
<evidence type="ECO:0000313" key="2">
    <source>
        <dbReference type="Proteomes" id="UP000231134"/>
    </source>
</evidence>
<comment type="caution">
    <text evidence="1">The sequence shown here is derived from an EMBL/GenBank/DDBJ whole genome shotgun (WGS) entry which is preliminary data.</text>
</comment>
<keyword evidence="2" id="KW-1185">Reference proteome</keyword>
<organism evidence="1 2">
    <name type="scientific">Hallerella succinigenes</name>
    <dbReference type="NCBI Taxonomy" id="1896222"/>
    <lineage>
        <taxon>Bacteria</taxon>
        <taxon>Pseudomonadati</taxon>
        <taxon>Fibrobacterota</taxon>
        <taxon>Fibrobacteria</taxon>
        <taxon>Fibrobacterales</taxon>
        <taxon>Fibrobacteraceae</taxon>
        <taxon>Hallerella</taxon>
    </lineage>
</organism>
<evidence type="ECO:0000313" key="1">
    <source>
        <dbReference type="EMBL" id="PJJ42515.1"/>
    </source>
</evidence>
<protein>
    <submittedName>
        <fullName evidence="1">Uncharacterized protein</fullName>
    </submittedName>
</protein>
<dbReference type="EMBL" id="PGEX01000001">
    <property type="protein sequence ID" value="PJJ42515.1"/>
    <property type="molecule type" value="Genomic_DNA"/>
</dbReference>
<name>A0A2M9A9X1_9BACT</name>
<dbReference type="OrthoDB" id="9813203at2"/>
<sequence length="202" mass="23164">MTVAIVFTLIIALILFRAFVLHLRSTDLDNDKFVGLPREVKLAILKERVLETPSEKALCNLETFLKSEGIEVDMEVYRPMYAEQLRISREDNAIALDDELYAREAAWMDKIEPFEFAEALKLKKEGKKEEFVQTYLQGVLRYYSDEKIEGSLEALLPDYPDAQAMLDEYKALEELRDSSGADEASIEKLAKAKDSWAKKLCI</sequence>